<dbReference type="InParanoid" id="A0A1X7SJQ3"/>
<name>A0A1X7SJQ3_AMPQE</name>
<evidence type="ECO:0000313" key="2">
    <source>
        <dbReference type="EnsemblMetazoa" id="Aqu2.1.02300_001"/>
    </source>
</evidence>
<sequence length="102" mass="11577">MEAKESDVTDVRNESSHTVFQLQKMKSVPKDMVPGMDYLEHYSEKSDISCTMNRLIYDENPIPPTATLESPPKSFNLPDHESQTSDIEEAAELHEDVLVIPK</sequence>
<reference evidence="2" key="1">
    <citation type="submission" date="2017-05" db="UniProtKB">
        <authorList>
            <consortium name="EnsemblMetazoa"/>
        </authorList>
    </citation>
    <scope>IDENTIFICATION</scope>
</reference>
<feature type="region of interest" description="Disordered" evidence="1">
    <location>
        <begin position="61"/>
        <end position="85"/>
    </location>
</feature>
<proteinExistence type="predicted"/>
<dbReference type="AlphaFoldDB" id="A0A1X7SJQ3"/>
<evidence type="ECO:0000256" key="1">
    <source>
        <dbReference type="SAM" id="MobiDB-lite"/>
    </source>
</evidence>
<organism evidence="2">
    <name type="scientific">Amphimedon queenslandica</name>
    <name type="common">Sponge</name>
    <dbReference type="NCBI Taxonomy" id="400682"/>
    <lineage>
        <taxon>Eukaryota</taxon>
        <taxon>Metazoa</taxon>
        <taxon>Porifera</taxon>
        <taxon>Demospongiae</taxon>
        <taxon>Heteroscleromorpha</taxon>
        <taxon>Haplosclerida</taxon>
        <taxon>Niphatidae</taxon>
        <taxon>Amphimedon</taxon>
    </lineage>
</organism>
<protein>
    <submittedName>
        <fullName evidence="2">Uncharacterized protein</fullName>
    </submittedName>
</protein>
<accession>A0A1X7SJQ3</accession>
<dbReference type="EnsemblMetazoa" id="Aqu2.1.02300_001">
    <property type="protein sequence ID" value="Aqu2.1.02300_001"/>
    <property type="gene ID" value="Aqu2.1.02300"/>
</dbReference>